<gene>
    <name evidence="1" type="ORF">METZ01_LOCUS184245</name>
</gene>
<protein>
    <submittedName>
        <fullName evidence="1">Uncharacterized protein</fullName>
    </submittedName>
</protein>
<accession>A0A382D0Z5</accession>
<dbReference type="EMBL" id="UINC01036827">
    <property type="protein sequence ID" value="SVB31391.1"/>
    <property type="molecule type" value="Genomic_DNA"/>
</dbReference>
<proteinExistence type="predicted"/>
<organism evidence="1">
    <name type="scientific">marine metagenome</name>
    <dbReference type="NCBI Taxonomy" id="408172"/>
    <lineage>
        <taxon>unclassified sequences</taxon>
        <taxon>metagenomes</taxon>
        <taxon>ecological metagenomes</taxon>
    </lineage>
</organism>
<sequence>MKKVKTDNLINKVTGKKKQLSSDRLLKNRF</sequence>
<dbReference type="AlphaFoldDB" id="A0A382D0Z5"/>
<reference evidence="1" key="1">
    <citation type="submission" date="2018-05" db="EMBL/GenBank/DDBJ databases">
        <authorList>
            <person name="Lanie J.A."/>
            <person name="Ng W.-L."/>
            <person name="Kazmierczak K.M."/>
            <person name="Andrzejewski T.M."/>
            <person name="Davidsen T.M."/>
            <person name="Wayne K.J."/>
            <person name="Tettelin H."/>
            <person name="Glass J.I."/>
            <person name="Rusch D."/>
            <person name="Podicherti R."/>
            <person name="Tsui H.-C.T."/>
            <person name="Winkler M.E."/>
        </authorList>
    </citation>
    <scope>NUCLEOTIDE SEQUENCE</scope>
</reference>
<name>A0A382D0Z5_9ZZZZ</name>
<evidence type="ECO:0000313" key="1">
    <source>
        <dbReference type="EMBL" id="SVB31391.1"/>
    </source>
</evidence>